<evidence type="ECO:0000313" key="3">
    <source>
        <dbReference type="Proteomes" id="UP001327957"/>
    </source>
</evidence>
<feature type="region of interest" description="Disordered" evidence="1">
    <location>
        <begin position="210"/>
        <end position="232"/>
    </location>
</feature>
<evidence type="ECO:0000256" key="1">
    <source>
        <dbReference type="SAM" id="MobiDB-lite"/>
    </source>
</evidence>
<sequence length="244" mass="27519">MAPFPAAPSMARSIRAAAQPGLKDTQRSSYLMQFYIIQLHTYANEQASISKRSLDCIKLHEITIAQLTGLVKKPNIPKDDISKLLQIHRAQLTAARKEQQAASSNESRARAQISTHITKNSKIRTDIPAATVFGSLVDDLDTVVYVLDEALPSLTLQTRENDRLRYILASKNMEITGLEEHIAYLKNEEQPNHQGLTVIVFEQAKVRKEKKNMVGEQDEDDDEMTDDEELIHLDEDWSKHVTGV</sequence>
<evidence type="ECO:0000313" key="2">
    <source>
        <dbReference type="EMBL" id="KAK6211782.1"/>
    </source>
</evidence>
<protein>
    <submittedName>
        <fullName evidence="2">Uncharacterized protein</fullName>
    </submittedName>
</protein>
<comment type="caution">
    <text evidence="2">The sequence shown here is derived from an EMBL/GenBank/DDBJ whole genome shotgun (WGS) entry which is preliminary data.</text>
</comment>
<dbReference type="Proteomes" id="UP001327957">
    <property type="component" value="Unassembled WGS sequence"/>
</dbReference>
<proteinExistence type="predicted"/>
<dbReference type="AlphaFoldDB" id="A0AAV9T213"/>
<name>A0AAV9T213_9PEZI</name>
<accession>A0AAV9T213</accession>
<gene>
    <name evidence="2" type="ORF">QIS74_11046</name>
</gene>
<reference evidence="2 3" key="1">
    <citation type="submission" date="2023-04" db="EMBL/GenBank/DDBJ databases">
        <title>Colletotrichum tabacum stain YC1 causing leaf anthracnose on Nicotiana tabacum(L.) cv.</title>
        <authorList>
            <person name="Ji Z."/>
            <person name="Wang M."/>
            <person name="Zhang J."/>
            <person name="Wang N."/>
            <person name="Zhou Z."/>
        </authorList>
    </citation>
    <scope>NUCLEOTIDE SEQUENCE [LARGE SCALE GENOMIC DNA]</scope>
    <source>
        <strain evidence="2 3">YC1</strain>
    </source>
</reference>
<organism evidence="2 3">
    <name type="scientific">Colletotrichum tabaci</name>
    <dbReference type="NCBI Taxonomy" id="1209068"/>
    <lineage>
        <taxon>Eukaryota</taxon>
        <taxon>Fungi</taxon>
        <taxon>Dikarya</taxon>
        <taxon>Ascomycota</taxon>
        <taxon>Pezizomycotina</taxon>
        <taxon>Sordariomycetes</taxon>
        <taxon>Hypocreomycetidae</taxon>
        <taxon>Glomerellales</taxon>
        <taxon>Glomerellaceae</taxon>
        <taxon>Colletotrichum</taxon>
        <taxon>Colletotrichum destructivum species complex</taxon>
    </lineage>
</organism>
<dbReference type="EMBL" id="JASAOK010000046">
    <property type="protein sequence ID" value="KAK6211782.1"/>
    <property type="molecule type" value="Genomic_DNA"/>
</dbReference>
<keyword evidence="3" id="KW-1185">Reference proteome</keyword>
<feature type="compositionally biased region" description="Acidic residues" evidence="1">
    <location>
        <begin position="216"/>
        <end position="229"/>
    </location>
</feature>